<proteinExistence type="predicted"/>
<sequence>MVEAENARLKEKTQISHLRLEFDGKSEENRRKKNDVLILNVLEPHPNLEDLKIYRYKGSTIFPNWIMSLTKLKELEILGCKMLDCMPPLGKLPFLESLEIRNADSVKKVGVEFLGIEFEDKKDKGLTTSLILFPNLKSLKFWNMKEWEEWDGIVGLREEDGCNIMPCLQYLEIVGCPKLKALPHFVHKTPLKDLCIRESSILKEHCQKGKSEYGPKILQIPSTYIIHLQHQEDDR</sequence>
<evidence type="ECO:0000313" key="2">
    <source>
        <dbReference type="EMBL" id="SPC94590.1"/>
    </source>
</evidence>
<organism evidence="2">
    <name type="scientific">Fagus sylvatica</name>
    <name type="common">Beechnut</name>
    <dbReference type="NCBI Taxonomy" id="28930"/>
    <lineage>
        <taxon>Eukaryota</taxon>
        <taxon>Viridiplantae</taxon>
        <taxon>Streptophyta</taxon>
        <taxon>Embryophyta</taxon>
        <taxon>Tracheophyta</taxon>
        <taxon>Spermatophyta</taxon>
        <taxon>Magnoliopsida</taxon>
        <taxon>eudicotyledons</taxon>
        <taxon>Gunneridae</taxon>
        <taxon>Pentapetalae</taxon>
        <taxon>rosids</taxon>
        <taxon>fabids</taxon>
        <taxon>Fagales</taxon>
        <taxon>Fagaceae</taxon>
        <taxon>Fagus</taxon>
    </lineage>
</organism>
<dbReference type="EMBL" id="OIVN01001491">
    <property type="protein sequence ID" value="SPC94590.1"/>
    <property type="molecule type" value="Genomic_DNA"/>
</dbReference>
<gene>
    <name evidence="2" type="ORF">FSB_LOCUS22472</name>
</gene>
<protein>
    <recommendedName>
        <fullName evidence="1">R13L1/DRL21-like LRR repeat region domain-containing protein</fullName>
    </recommendedName>
</protein>
<accession>A0A2N9G5A7</accession>
<reference evidence="2" key="1">
    <citation type="submission" date="2018-02" db="EMBL/GenBank/DDBJ databases">
        <authorList>
            <person name="Cohen D.B."/>
            <person name="Kent A.D."/>
        </authorList>
    </citation>
    <scope>NUCLEOTIDE SEQUENCE</scope>
</reference>
<dbReference type="InterPro" id="IPR056789">
    <property type="entry name" value="LRR_R13L1-DRL21"/>
</dbReference>
<dbReference type="PANTHER" id="PTHR47186:SF30">
    <property type="entry name" value="EF-HAND DOMAIN-CONTAINING PROTEIN"/>
    <property type="match status" value="1"/>
</dbReference>
<evidence type="ECO:0000259" key="1">
    <source>
        <dbReference type="Pfam" id="PF25019"/>
    </source>
</evidence>
<dbReference type="Pfam" id="PF25019">
    <property type="entry name" value="LRR_R13L1-DRL21"/>
    <property type="match status" value="1"/>
</dbReference>
<feature type="domain" description="R13L1/DRL21-like LRR repeat region" evidence="1">
    <location>
        <begin position="3"/>
        <end position="102"/>
    </location>
</feature>
<dbReference type="PANTHER" id="PTHR47186">
    <property type="entry name" value="LEUCINE-RICH REPEAT-CONTAINING PROTEIN 57"/>
    <property type="match status" value="1"/>
</dbReference>
<dbReference type="AlphaFoldDB" id="A0A2N9G5A7"/>
<dbReference type="Gene3D" id="3.80.10.10">
    <property type="entry name" value="Ribonuclease Inhibitor"/>
    <property type="match status" value="1"/>
</dbReference>
<name>A0A2N9G5A7_FAGSY</name>
<dbReference type="SUPFAM" id="SSF52047">
    <property type="entry name" value="RNI-like"/>
    <property type="match status" value="1"/>
</dbReference>
<dbReference type="InterPro" id="IPR032675">
    <property type="entry name" value="LRR_dom_sf"/>
</dbReference>